<dbReference type="CDD" id="cd17574">
    <property type="entry name" value="REC_OmpR"/>
    <property type="match status" value="1"/>
</dbReference>
<organism evidence="4 5">
    <name type="scientific">Candidatus Kerfeldbacteria bacterium RIFCSPHIGHO2_12_FULL_48_17</name>
    <dbReference type="NCBI Taxonomy" id="1798542"/>
    <lineage>
        <taxon>Bacteria</taxon>
        <taxon>Candidatus Kerfeldiibacteriota</taxon>
    </lineage>
</organism>
<reference evidence="4 5" key="1">
    <citation type="journal article" date="2016" name="Nat. Commun.">
        <title>Thousands of microbial genomes shed light on interconnected biogeochemical processes in an aquifer system.</title>
        <authorList>
            <person name="Anantharaman K."/>
            <person name="Brown C.T."/>
            <person name="Hug L.A."/>
            <person name="Sharon I."/>
            <person name="Castelle C.J."/>
            <person name="Probst A.J."/>
            <person name="Thomas B.C."/>
            <person name="Singh A."/>
            <person name="Wilkins M.J."/>
            <person name="Karaoz U."/>
            <person name="Brodie E.L."/>
            <person name="Williams K.H."/>
            <person name="Hubbard S.S."/>
            <person name="Banfield J.F."/>
        </authorList>
    </citation>
    <scope>NUCLEOTIDE SEQUENCE [LARGE SCALE GENOMIC DNA]</scope>
</reference>
<dbReference type="Proteomes" id="UP000176952">
    <property type="component" value="Unassembled WGS sequence"/>
</dbReference>
<dbReference type="PANTHER" id="PTHR44591:SF3">
    <property type="entry name" value="RESPONSE REGULATORY DOMAIN-CONTAINING PROTEIN"/>
    <property type="match status" value="1"/>
</dbReference>
<gene>
    <name evidence="4" type="ORF">A3F54_00720</name>
</gene>
<proteinExistence type="predicted"/>
<dbReference type="SUPFAM" id="SSF52172">
    <property type="entry name" value="CheY-like"/>
    <property type="match status" value="1"/>
</dbReference>
<dbReference type="PROSITE" id="PS50110">
    <property type="entry name" value="RESPONSE_REGULATORY"/>
    <property type="match status" value="1"/>
</dbReference>
<evidence type="ECO:0000313" key="4">
    <source>
        <dbReference type="EMBL" id="OGY84447.1"/>
    </source>
</evidence>
<dbReference type="PANTHER" id="PTHR44591">
    <property type="entry name" value="STRESS RESPONSE REGULATOR PROTEIN 1"/>
    <property type="match status" value="1"/>
</dbReference>
<feature type="domain" description="Response regulatory" evidence="3">
    <location>
        <begin position="5"/>
        <end position="121"/>
    </location>
</feature>
<comment type="caution">
    <text evidence="4">The sequence shown here is derived from an EMBL/GenBank/DDBJ whole genome shotgun (WGS) entry which is preliminary data.</text>
</comment>
<dbReference type="EMBL" id="MHKD01000014">
    <property type="protein sequence ID" value="OGY84447.1"/>
    <property type="molecule type" value="Genomic_DNA"/>
</dbReference>
<sequence length="124" mass="13782">MAKGKILLIEDDEMLSTLYAEKFKREGYEVATANNGVDGLRLAGEQKPNVILLDIIMPKMDGFMVLKKLRKNGATKDISVILLTNLGQEEDVKKGKALGADDYFIKANHTPSEIVTKVKDIMKE</sequence>
<dbReference type="InterPro" id="IPR011006">
    <property type="entry name" value="CheY-like_superfamily"/>
</dbReference>
<dbReference type="InterPro" id="IPR050595">
    <property type="entry name" value="Bact_response_regulator"/>
</dbReference>
<dbReference type="InterPro" id="IPR001789">
    <property type="entry name" value="Sig_transdc_resp-reg_receiver"/>
</dbReference>
<accession>A0A1G2B895</accession>
<keyword evidence="1 2" id="KW-0597">Phosphoprotein</keyword>
<name>A0A1G2B895_9BACT</name>
<dbReference type="STRING" id="1798542.A3F54_00720"/>
<dbReference type="AlphaFoldDB" id="A0A1G2B895"/>
<evidence type="ECO:0000256" key="1">
    <source>
        <dbReference type="ARBA" id="ARBA00022553"/>
    </source>
</evidence>
<dbReference type="SMART" id="SM00448">
    <property type="entry name" value="REC"/>
    <property type="match status" value="1"/>
</dbReference>
<protein>
    <recommendedName>
        <fullName evidence="3">Response regulatory domain-containing protein</fullName>
    </recommendedName>
</protein>
<evidence type="ECO:0000259" key="3">
    <source>
        <dbReference type="PROSITE" id="PS50110"/>
    </source>
</evidence>
<dbReference type="Pfam" id="PF00072">
    <property type="entry name" value="Response_reg"/>
    <property type="match status" value="1"/>
</dbReference>
<evidence type="ECO:0000313" key="5">
    <source>
        <dbReference type="Proteomes" id="UP000176952"/>
    </source>
</evidence>
<dbReference type="Gene3D" id="3.40.50.2300">
    <property type="match status" value="1"/>
</dbReference>
<evidence type="ECO:0000256" key="2">
    <source>
        <dbReference type="PROSITE-ProRule" id="PRU00169"/>
    </source>
</evidence>
<dbReference type="GO" id="GO:0000160">
    <property type="term" value="P:phosphorelay signal transduction system"/>
    <property type="evidence" value="ECO:0007669"/>
    <property type="project" value="InterPro"/>
</dbReference>
<feature type="modified residue" description="4-aspartylphosphate" evidence="2">
    <location>
        <position position="54"/>
    </location>
</feature>